<dbReference type="Proteomes" id="UP001445335">
    <property type="component" value="Unassembled WGS sequence"/>
</dbReference>
<sequence>MGIKAKQDAKTSVAPEAPGGHPSSQSAQTLGGAALRTKHARPRAEVWAASYEPLAASAGAAACRRPSAGRRHALRAVLLASAAPRLALAALLAFCWARPPDPDNPNPNPSCCIVPTLGLPPLLAVLLWQAVLVAAAAAWLRLRPNVWARLEERCSVGSWAPSLGPLGSGLLRRAAPKLADLAASASELSVAAGAAADALA</sequence>
<evidence type="ECO:0000256" key="1">
    <source>
        <dbReference type="SAM" id="MobiDB-lite"/>
    </source>
</evidence>
<feature type="region of interest" description="Disordered" evidence="1">
    <location>
        <begin position="1"/>
        <end position="35"/>
    </location>
</feature>
<evidence type="ECO:0000313" key="3">
    <source>
        <dbReference type="EMBL" id="KAK9845296.1"/>
    </source>
</evidence>
<organism evidence="3 4">
    <name type="scientific">Elliptochloris bilobata</name>
    <dbReference type="NCBI Taxonomy" id="381761"/>
    <lineage>
        <taxon>Eukaryota</taxon>
        <taxon>Viridiplantae</taxon>
        <taxon>Chlorophyta</taxon>
        <taxon>core chlorophytes</taxon>
        <taxon>Trebouxiophyceae</taxon>
        <taxon>Trebouxiophyceae incertae sedis</taxon>
        <taxon>Elliptochloris clade</taxon>
        <taxon>Elliptochloris</taxon>
    </lineage>
</organism>
<protein>
    <submittedName>
        <fullName evidence="3">Uncharacterized protein</fullName>
    </submittedName>
</protein>
<proteinExistence type="predicted"/>
<keyword evidence="2" id="KW-0812">Transmembrane</keyword>
<gene>
    <name evidence="3" type="ORF">WJX81_002672</name>
</gene>
<comment type="caution">
    <text evidence="3">The sequence shown here is derived from an EMBL/GenBank/DDBJ whole genome shotgun (WGS) entry which is preliminary data.</text>
</comment>
<evidence type="ECO:0000256" key="2">
    <source>
        <dbReference type="SAM" id="Phobius"/>
    </source>
</evidence>
<reference evidence="3 4" key="1">
    <citation type="journal article" date="2024" name="Nat. Commun.">
        <title>Phylogenomics reveals the evolutionary origins of lichenization in chlorophyte algae.</title>
        <authorList>
            <person name="Puginier C."/>
            <person name="Libourel C."/>
            <person name="Otte J."/>
            <person name="Skaloud P."/>
            <person name="Haon M."/>
            <person name="Grisel S."/>
            <person name="Petersen M."/>
            <person name="Berrin J.G."/>
            <person name="Delaux P.M."/>
            <person name="Dal Grande F."/>
            <person name="Keller J."/>
        </authorList>
    </citation>
    <scope>NUCLEOTIDE SEQUENCE [LARGE SCALE GENOMIC DNA]</scope>
    <source>
        <strain evidence="3 4">SAG 245.80</strain>
    </source>
</reference>
<dbReference type="EMBL" id="JALJOU010000003">
    <property type="protein sequence ID" value="KAK9845296.1"/>
    <property type="molecule type" value="Genomic_DNA"/>
</dbReference>
<name>A0AAW1SGF0_9CHLO</name>
<keyword evidence="2" id="KW-0472">Membrane</keyword>
<accession>A0AAW1SGF0</accession>
<feature type="transmembrane region" description="Helical" evidence="2">
    <location>
        <begin position="119"/>
        <end position="140"/>
    </location>
</feature>
<evidence type="ECO:0000313" key="4">
    <source>
        <dbReference type="Proteomes" id="UP001445335"/>
    </source>
</evidence>
<keyword evidence="2" id="KW-1133">Transmembrane helix</keyword>
<dbReference type="AlphaFoldDB" id="A0AAW1SGF0"/>
<feature type="transmembrane region" description="Helical" evidence="2">
    <location>
        <begin position="74"/>
        <end position="99"/>
    </location>
</feature>
<keyword evidence="4" id="KW-1185">Reference proteome</keyword>